<dbReference type="Pfam" id="PF25169">
    <property type="entry name" value="DUF7830"/>
    <property type="match status" value="1"/>
</dbReference>
<sequence>MSFQRSIDLAYDKTNGDLYDADASFKVAKEGYELRTRYNSGDLNLFCCRCDQPLIISDSKNDRLHFKHFPNAGYCDLKDGKISTEEVQDYNDILRARERPRHKYLKNRIAERLMNTEGVDPLSVIADTRFFFNEVEKRRPDVYCIYRGKQMAFEIQLSNLSQRYLLGRHKFYSEEGIYLVWILDQFDVHGQSTMERDIKYLTPSQNFFKLDESVDVFRLSCTYKSPFITKEDQILSPWQTRSVALPQVQFDPATCQIYYLHYEQKLKETQRLLQEKIARDEEKVLEERMAVLRETAEKSAAAIIEKLKFYKSKDWNFYKFDEELDRLSPLGLEALNSRFKFATKRVKGMSLINHYIFNAGKLQHSFIHFLLRDRRIEYDINAANDDGTTTFQQILQNPYLDYLQPLVKSIFKRGYRLTEEDISVYNEIATEMQLKNHELKVIQWCDQLKDKSLVDDIFKHLTFLFSIESARRQQIIGFNYKNWISFAVQAVIKHKQYWIYIERSFKRYGLWEIIEAHDKNKSFQKQVANLVLEPPEQDAGPVYPLIRELYNDIA</sequence>
<dbReference type="OrthoDB" id="1305560at2"/>
<protein>
    <recommendedName>
        <fullName evidence="6">Competence protein</fullName>
    </recommendedName>
</protein>
<evidence type="ECO:0000259" key="1">
    <source>
        <dbReference type="Pfam" id="PF19500"/>
    </source>
</evidence>
<feature type="domain" description="DUF7830" evidence="3">
    <location>
        <begin position="16"/>
        <end position="81"/>
    </location>
</feature>
<evidence type="ECO:0000259" key="3">
    <source>
        <dbReference type="Pfam" id="PF25169"/>
    </source>
</evidence>
<dbReference type="KEGG" id="mgin:FRZ54_07250"/>
<name>A0A5B8UU22_9SPHI</name>
<dbReference type="InterPro" id="IPR046099">
    <property type="entry name" value="DUF6035"/>
</dbReference>
<dbReference type="AlphaFoldDB" id="A0A5B8UU22"/>
<evidence type="ECO:0000259" key="2">
    <source>
        <dbReference type="Pfam" id="PF25167"/>
    </source>
</evidence>
<accession>A0A5B8UU22</accession>
<dbReference type="Pfam" id="PF25167">
    <property type="entry name" value="DUF7829"/>
    <property type="match status" value="1"/>
</dbReference>
<feature type="domain" description="DUF6035" evidence="1">
    <location>
        <begin position="85"/>
        <end position="262"/>
    </location>
</feature>
<dbReference type="InterPro" id="IPR057151">
    <property type="entry name" value="DUF7829"/>
</dbReference>
<evidence type="ECO:0008006" key="6">
    <source>
        <dbReference type="Google" id="ProtNLM"/>
    </source>
</evidence>
<dbReference type="InterPro" id="IPR057152">
    <property type="entry name" value="DUF7830"/>
</dbReference>
<evidence type="ECO:0000313" key="4">
    <source>
        <dbReference type="EMBL" id="QEC62388.1"/>
    </source>
</evidence>
<evidence type="ECO:0000313" key="5">
    <source>
        <dbReference type="Proteomes" id="UP000321479"/>
    </source>
</evidence>
<dbReference type="Pfam" id="PF19500">
    <property type="entry name" value="DUF6035"/>
    <property type="match status" value="1"/>
</dbReference>
<dbReference type="Proteomes" id="UP000321479">
    <property type="component" value="Chromosome"/>
</dbReference>
<dbReference type="RefSeq" id="WP_147030965.1">
    <property type="nucleotide sequence ID" value="NZ_CP042436.1"/>
</dbReference>
<feature type="domain" description="DUF7829" evidence="2">
    <location>
        <begin position="329"/>
        <end position="552"/>
    </location>
</feature>
<proteinExistence type="predicted"/>
<organism evidence="4 5">
    <name type="scientific">Mucilaginibacter ginsenosidivorans</name>
    <dbReference type="NCBI Taxonomy" id="398053"/>
    <lineage>
        <taxon>Bacteria</taxon>
        <taxon>Pseudomonadati</taxon>
        <taxon>Bacteroidota</taxon>
        <taxon>Sphingobacteriia</taxon>
        <taxon>Sphingobacteriales</taxon>
        <taxon>Sphingobacteriaceae</taxon>
        <taxon>Mucilaginibacter</taxon>
    </lineage>
</organism>
<dbReference type="EMBL" id="CP042436">
    <property type="protein sequence ID" value="QEC62388.1"/>
    <property type="molecule type" value="Genomic_DNA"/>
</dbReference>
<reference evidence="4 5" key="1">
    <citation type="journal article" date="2017" name="Curr. Microbiol.">
        <title>Mucilaginibacter ginsenosidivorans sp. nov., Isolated from Soil of Ginseng Field.</title>
        <authorList>
            <person name="Kim M.M."/>
            <person name="Siddiqi M.Z."/>
            <person name="Im W.T."/>
        </authorList>
    </citation>
    <scope>NUCLEOTIDE SEQUENCE [LARGE SCALE GENOMIC DNA]</scope>
    <source>
        <strain evidence="4 5">Gsoil 3017</strain>
    </source>
</reference>
<keyword evidence="5" id="KW-1185">Reference proteome</keyword>
<gene>
    <name evidence="4" type="ORF">FRZ54_07250</name>
</gene>